<keyword evidence="2" id="KW-0812">Transmembrane</keyword>
<feature type="region of interest" description="Disordered" evidence="1">
    <location>
        <begin position="1"/>
        <end position="21"/>
    </location>
</feature>
<accession>A0A095TDW2</accession>
<keyword evidence="2" id="KW-0472">Membrane</keyword>
<proteinExistence type="predicted"/>
<dbReference type="Proteomes" id="UP000029577">
    <property type="component" value="Unassembled WGS sequence"/>
</dbReference>
<dbReference type="STRING" id="642227.HA49_06370"/>
<gene>
    <name evidence="3" type="ORF">HA49_06370</name>
</gene>
<dbReference type="AlphaFoldDB" id="A0A095TDW2"/>
<dbReference type="EMBL" id="JPKR02000004">
    <property type="protein sequence ID" value="KGD74907.1"/>
    <property type="molecule type" value="Genomic_DNA"/>
</dbReference>
<organism evidence="3 4">
    <name type="scientific">Tatumella morbirosei</name>
    <dbReference type="NCBI Taxonomy" id="642227"/>
    <lineage>
        <taxon>Bacteria</taxon>
        <taxon>Pseudomonadati</taxon>
        <taxon>Pseudomonadota</taxon>
        <taxon>Gammaproteobacteria</taxon>
        <taxon>Enterobacterales</taxon>
        <taxon>Erwiniaceae</taxon>
        <taxon>Tatumella</taxon>
    </lineage>
</organism>
<evidence type="ECO:0000313" key="3">
    <source>
        <dbReference type="EMBL" id="KGD74907.1"/>
    </source>
</evidence>
<keyword evidence="4" id="KW-1185">Reference proteome</keyword>
<sequence>MQHISAGGLSQSSVHRKNRAGSWRKGNPVIFAVTGIVGVILASYSSGRLFVAKHCFPAVTRGFFSAAATSISVIWPAGCSR</sequence>
<name>A0A095TDW2_9GAMM</name>
<feature type="transmembrane region" description="Helical" evidence="2">
    <location>
        <begin position="29"/>
        <end position="51"/>
    </location>
</feature>
<protein>
    <submittedName>
        <fullName evidence="3">Uncharacterized protein</fullName>
    </submittedName>
</protein>
<comment type="caution">
    <text evidence="3">The sequence shown here is derived from an EMBL/GenBank/DDBJ whole genome shotgun (WGS) entry which is preliminary data.</text>
</comment>
<evidence type="ECO:0000256" key="2">
    <source>
        <dbReference type="SAM" id="Phobius"/>
    </source>
</evidence>
<evidence type="ECO:0000313" key="4">
    <source>
        <dbReference type="Proteomes" id="UP000029577"/>
    </source>
</evidence>
<evidence type="ECO:0000256" key="1">
    <source>
        <dbReference type="SAM" id="MobiDB-lite"/>
    </source>
</evidence>
<keyword evidence="2" id="KW-1133">Transmembrane helix</keyword>
<reference evidence="3" key="1">
    <citation type="submission" date="2014-12" db="EMBL/GenBank/DDBJ databases">
        <title>The draft genome of the Tatumella morbirosei type strain, LMG23360T isolated from pineapple rot.</title>
        <authorList>
            <person name="Smits T.H."/>
            <person name="Palmer M."/>
            <person name="Venter S.N."/>
            <person name="Duffy B."/>
            <person name="Steenkamp E.T."/>
            <person name="Chan W.Y."/>
            <person name="Coutinho T.A."/>
            <person name="Coetzee M.P."/>
            <person name="De Maayer P."/>
        </authorList>
    </citation>
    <scope>NUCLEOTIDE SEQUENCE [LARGE SCALE GENOMIC DNA]</scope>
    <source>
        <strain evidence="3">LMG 23360</strain>
    </source>
</reference>